<dbReference type="InterPro" id="IPR058525">
    <property type="entry name" value="DUF8212"/>
</dbReference>
<dbReference type="EMBL" id="JAUIRO010000001">
    <property type="protein sequence ID" value="KAK0733118.1"/>
    <property type="molecule type" value="Genomic_DNA"/>
</dbReference>
<feature type="domain" description="DUF8212" evidence="3">
    <location>
        <begin position="221"/>
        <end position="260"/>
    </location>
</feature>
<accession>A0AA40BFS0</accession>
<dbReference type="RefSeq" id="XP_060301995.1">
    <property type="nucleotide sequence ID" value="XM_060443293.1"/>
</dbReference>
<proteinExistence type="predicted"/>
<gene>
    <name evidence="4" type="ORF">B0T26DRAFT_736152</name>
</gene>
<evidence type="ECO:0000256" key="1">
    <source>
        <dbReference type="SAM" id="MobiDB-lite"/>
    </source>
</evidence>
<keyword evidence="5" id="KW-1185">Reference proteome</keyword>
<dbReference type="PANTHER" id="PTHR10622">
    <property type="entry name" value="HET DOMAIN-CONTAINING PROTEIN"/>
    <property type="match status" value="1"/>
</dbReference>
<dbReference type="Pfam" id="PF06985">
    <property type="entry name" value="HET"/>
    <property type="match status" value="1"/>
</dbReference>
<evidence type="ECO:0000259" key="3">
    <source>
        <dbReference type="Pfam" id="PF26640"/>
    </source>
</evidence>
<protein>
    <submittedName>
        <fullName evidence="4">Heterokaryon incompatibility protein-domain-containing protein</fullName>
    </submittedName>
</protein>
<feature type="domain" description="Heterokaryon incompatibility" evidence="2">
    <location>
        <begin position="22"/>
        <end position="106"/>
    </location>
</feature>
<dbReference type="Pfam" id="PF26640">
    <property type="entry name" value="DUF8212"/>
    <property type="match status" value="1"/>
</dbReference>
<dbReference type="Proteomes" id="UP001172101">
    <property type="component" value="Unassembled WGS sequence"/>
</dbReference>
<evidence type="ECO:0000313" key="4">
    <source>
        <dbReference type="EMBL" id="KAK0733118.1"/>
    </source>
</evidence>
<sequence length="298" mass="33871">MRLLNTQTLKVDLFMGQTIPAYAALSHTWGDEEVSLQDMQSTPPRTAEGFRKVEEACRVARSDGYDYVWIDTCCIDKTSSAELSEAINSMFRWYQDADVCYAYLVDLPPETEAALGDALPTCKYFTRGWTLQELIAPQDVHFYDSTWALRGSRRALVDLISEITSIEIEVLLDADELYCVPVATKMSWASKRVTTRIEDIAYCLLGLFDINMPLLYGEGRKAFRRLQEEVMRKTNDLSLLAWVGGTPGEEIREIWARSPADLRPVQRRTRDHQQGSAHLYAAAGGERPRYERGQTSFS</sequence>
<name>A0AA40BFS0_9PEZI</name>
<dbReference type="PANTHER" id="PTHR10622:SF12">
    <property type="entry name" value="HET DOMAIN-CONTAINING PROTEIN"/>
    <property type="match status" value="1"/>
</dbReference>
<organism evidence="4 5">
    <name type="scientific">Lasiosphaeria miniovina</name>
    <dbReference type="NCBI Taxonomy" id="1954250"/>
    <lineage>
        <taxon>Eukaryota</taxon>
        <taxon>Fungi</taxon>
        <taxon>Dikarya</taxon>
        <taxon>Ascomycota</taxon>
        <taxon>Pezizomycotina</taxon>
        <taxon>Sordariomycetes</taxon>
        <taxon>Sordariomycetidae</taxon>
        <taxon>Sordariales</taxon>
        <taxon>Lasiosphaeriaceae</taxon>
        <taxon>Lasiosphaeria</taxon>
    </lineage>
</organism>
<feature type="region of interest" description="Disordered" evidence="1">
    <location>
        <begin position="264"/>
        <end position="298"/>
    </location>
</feature>
<evidence type="ECO:0000259" key="2">
    <source>
        <dbReference type="Pfam" id="PF06985"/>
    </source>
</evidence>
<dbReference type="AlphaFoldDB" id="A0AA40BFS0"/>
<comment type="caution">
    <text evidence="4">The sequence shown here is derived from an EMBL/GenBank/DDBJ whole genome shotgun (WGS) entry which is preliminary data.</text>
</comment>
<dbReference type="GeneID" id="85326563"/>
<dbReference type="InterPro" id="IPR010730">
    <property type="entry name" value="HET"/>
</dbReference>
<reference evidence="4" key="1">
    <citation type="submission" date="2023-06" db="EMBL/GenBank/DDBJ databases">
        <title>Genome-scale phylogeny and comparative genomics of the fungal order Sordariales.</title>
        <authorList>
            <consortium name="Lawrence Berkeley National Laboratory"/>
            <person name="Hensen N."/>
            <person name="Bonometti L."/>
            <person name="Westerberg I."/>
            <person name="Brannstrom I.O."/>
            <person name="Guillou S."/>
            <person name="Cros-Aarteil S."/>
            <person name="Calhoun S."/>
            <person name="Haridas S."/>
            <person name="Kuo A."/>
            <person name="Mondo S."/>
            <person name="Pangilinan J."/>
            <person name="Riley R."/>
            <person name="LaButti K."/>
            <person name="Andreopoulos B."/>
            <person name="Lipzen A."/>
            <person name="Chen C."/>
            <person name="Yanf M."/>
            <person name="Daum C."/>
            <person name="Ng V."/>
            <person name="Clum A."/>
            <person name="Steindorff A."/>
            <person name="Ohm R."/>
            <person name="Martin F."/>
            <person name="Silar P."/>
            <person name="Natvig D."/>
            <person name="Lalanne C."/>
            <person name="Gautier V."/>
            <person name="Ament-velasquez S.L."/>
            <person name="Kruys A."/>
            <person name="Hutchinson M.I."/>
            <person name="Powell A.J."/>
            <person name="Barry K."/>
            <person name="Miller A.N."/>
            <person name="Grigoriev I.V."/>
            <person name="Debuchy R."/>
            <person name="Gladieux P."/>
            <person name="Thoren M.H."/>
            <person name="Johannesson H."/>
        </authorList>
    </citation>
    <scope>NUCLEOTIDE SEQUENCE</scope>
    <source>
        <strain evidence="4">SMH2392-1A</strain>
    </source>
</reference>
<evidence type="ECO:0000313" key="5">
    <source>
        <dbReference type="Proteomes" id="UP001172101"/>
    </source>
</evidence>